<evidence type="ECO:0000313" key="4">
    <source>
        <dbReference type="RefSeq" id="XP_046598588.1"/>
    </source>
</evidence>
<name>A0ABM3GE87_NEOLC</name>
<dbReference type="RefSeq" id="XP_046598588.1">
    <property type="nucleotide sequence ID" value="XM_046742632.1"/>
</dbReference>
<protein>
    <submittedName>
        <fullName evidence="4">Thioredoxin domain-containing protein 5</fullName>
    </submittedName>
</protein>
<dbReference type="InterPro" id="IPR036249">
    <property type="entry name" value="Thioredoxin-like_sf"/>
</dbReference>
<keyword evidence="3" id="KW-1185">Reference proteome</keyword>
<dbReference type="PROSITE" id="PS51352">
    <property type="entry name" value="THIOREDOXIN_2"/>
    <property type="match status" value="1"/>
</dbReference>
<dbReference type="PANTHER" id="PTHR45672">
    <property type="entry name" value="PROTEIN DISULFIDE-ISOMERASE C17H9.14C-RELATED"/>
    <property type="match status" value="1"/>
</dbReference>
<evidence type="ECO:0000313" key="3">
    <source>
        <dbReference type="Proteomes" id="UP000829291"/>
    </source>
</evidence>
<sequence>MFLKLTLLFITFFICRTTLNAQITNVRAVDYSAEKFRTEVAEKDHFVMFYTSWCIYSLELMPTWDQLASTLNGSQIQIAKIDCDRYGRLCWQNSVTGYPTLKFFKAGQWQGVKYMGNRRLHDMRNYIDEQGELSSREYIFVGM</sequence>
<dbReference type="Proteomes" id="UP000829291">
    <property type="component" value="Chromosome 1"/>
</dbReference>
<dbReference type="SUPFAM" id="SSF52833">
    <property type="entry name" value="Thioredoxin-like"/>
    <property type="match status" value="1"/>
</dbReference>
<feature type="chain" id="PRO_5045471000" evidence="1">
    <location>
        <begin position="22"/>
        <end position="143"/>
    </location>
</feature>
<proteinExistence type="predicted"/>
<dbReference type="Pfam" id="PF00085">
    <property type="entry name" value="Thioredoxin"/>
    <property type="match status" value="1"/>
</dbReference>
<feature type="domain" description="Thioredoxin" evidence="2">
    <location>
        <begin position="3"/>
        <end position="132"/>
    </location>
</feature>
<accession>A0ABM3GE87</accession>
<dbReference type="InterPro" id="IPR051063">
    <property type="entry name" value="PDI"/>
</dbReference>
<feature type="signal peptide" evidence="1">
    <location>
        <begin position="1"/>
        <end position="21"/>
    </location>
</feature>
<dbReference type="Gene3D" id="3.40.30.10">
    <property type="entry name" value="Glutaredoxin"/>
    <property type="match status" value="1"/>
</dbReference>
<keyword evidence="1" id="KW-0732">Signal</keyword>
<reference evidence="4" key="1">
    <citation type="submission" date="2025-08" db="UniProtKB">
        <authorList>
            <consortium name="RefSeq"/>
        </authorList>
    </citation>
    <scope>IDENTIFICATION</scope>
    <source>
        <tissue evidence="4">Thorax and Abdomen</tissue>
    </source>
</reference>
<dbReference type="GeneID" id="107226489"/>
<organism evidence="3 4">
    <name type="scientific">Neodiprion lecontei</name>
    <name type="common">Redheaded pine sawfly</name>
    <dbReference type="NCBI Taxonomy" id="441921"/>
    <lineage>
        <taxon>Eukaryota</taxon>
        <taxon>Metazoa</taxon>
        <taxon>Ecdysozoa</taxon>
        <taxon>Arthropoda</taxon>
        <taxon>Hexapoda</taxon>
        <taxon>Insecta</taxon>
        <taxon>Pterygota</taxon>
        <taxon>Neoptera</taxon>
        <taxon>Endopterygota</taxon>
        <taxon>Hymenoptera</taxon>
        <taxon>Tenthredinoidea</taxon>
        <taxon>Diprionidae</taxon>
        <taxon>Diprioninae</taxon>
        <taxon>Neodiprion</taxon>
    </lineage>
</organism>
<gene>
    <name evidence="4" type="primary">LOC107226489</name>
</gene>
<dbReference type="CDD" id="cd02961">
    <property type="entry name" value="PDI_a_family"/>
    <property type="match status" value="1"/>
</dbReference>
<evidence type="ECO:0000256" key="1">
    <source>
        <dbReference type="SAM" id="SignalP"/>
    </source>
</evidence>
<dbReference type="InterPro" id="IPR013766">
    <property type="entry name" value="Thioredoxin_domain"/>
</dbReference>
<evidence type="ECO:0000259" key="2">
    <source>
        <dbReference type="PROSITE" id="PS51352"/>
    </source>
</evidence>